<dbReference type="GO" id="GO:0030430">
    <property type="term" value="C:host cell cytoplasm"/>
    <property type="evidence" value="ECO:0007669"/>
    <property type="project" value="UniProtKB-SubCell"/>
</dbReference>
<comment type="subcellular location">
    <subcellularLocation>
        <location evidence="8">Host cytoplasm</location>
    </subcellularLocation>
    <subcellularLocation>
        <location evidence="8">Host nucleus</location>
        <location evidence="8">Host nucleolus</location>
    </subcellularLocation>
</comment>
<evidence type="ECO:0000256" key="8">
    <source>
        <dbReference type="RuleBase" id="RU364044"/>
    </source>
</evidence>
<name>A4UDF8_SIV</name>
<organismHost>
    <name type="scientific">Cercopithecidae</name>
    <name type="common">Old World monkeys</name>
    <dbReference type="NCBI Taxonomy" id="9527"/>
</organismHost>
<keyword evidence="2 8" id="KW-0813">Transport</keyword>
<feature type="region of interest" description="Disordered" evidence="9">
    <location>
        <begin position="88"/>
        <end position="110"/>
    </location>
</feature>
<comment type="subunit">
    <text evidence="8">Homomultimer; when bound to the RRE. Multimeric assembly is essential for activity.</text>
</comment>
<keyword evidence="3 8" id="KW-1048">Host nucleus</keyword>
<reference evidence="10 11" key="1">
    <citation type="journal article" date="2007" name="Virology">
        <title>Full-length sequence analysis of SIVmus in wild populations of mustached monkeys (Cercopithecus cephus) from Cameroon provides evidence for two co-circulating SIVmus lineages.</title>
        <authorList>
            <person name="Aghokeng A.F."/>
            <person name="Bailes E."/>
            <person name="Loul S."/>
            <person name="Courgnaud V."/>
            <person name="Mpoudi-Ngolle E."/>
            <person name="Sharp P.M."/>
            <person name="Delaporte E."/>
            <person name="Peeters M."/>
        </authorList>
    </citation>
    <scope>NUCLEOTIDE SEQUENCE [LARGE SCALE GENOMIC DNA]</scope>
    <source>
        <strain evidence="10">SIVmus01CM1246</strain>
    </source>
</reference>
<protein>
    <recommendedName>
        <fullName evidence="1 8">Protein Rev</fullName>
    </recommendedName>
    <alternativeName>
        <fullName evidence="7 8">Regulator of expression of viral proteins</fullName>
    </alternativeName>
</protein>
<evidence type="ECO:0000256" key="5">
    <source>
        <dbReference type="ARBA" id="ARBA00022884"/>
    </source>
</evidence>
<evidence type="ECO:0000256" key="2">
    <source>
        <dbReference type="ARBA" id="ARBA00022448"/>
    </source>
</evidence>
<sequence>MAGASGNDQELIRFCRQIRILYDSSKAGLLSPLSTDPYPTVSRTRATRKNRKRRWKKRQAQILVAVFRRPPQPNDLDLPDLDQLRLEPLVVDSKNLPPPDKGASKSVDSA</sequence>
<organism evidence="10 11">
    <name type="scientific">Simian immunodeficiency virus</name>
    <name type="common">SIV</name>
    <dbReference type="NCBI Taxonomy" id="11723"/>
    <lineage>
        <taxon>Viruses</taxon>
        <taxon>Riboviria</taxon>
        <taxon>Pararnavirae</taxon>
        <taxon>Artverviricota</taxon>
        <taxon>Revtraviricetes</taxon>
        <taxon>Ortervirales</taxon>
        <taxon>Retroviridae</taxon>
        <taxon>Orthoretrovirinae</taxon>
        <taxon>Lentivirus</taxon>
        <taxon>Lentivirus simimdef</taxon>
    </lineage>
</organism>
<evidence type="ECO:0000313" key="10">
    <source>
        <dbReference type="EMBL" id="ABO61041.1"/>
    </source>
</evidence>
<dbReference type="GO" id="GO:0044196">
    <property type="term" value="C:host cell nucleolus"/>
    <property type="evidence" value="ECO:0007669"/>
    <property type="project" value="UniProtKB-SubCell"/>
</dbReference>
<evidence type="ECO:0000256" key="4">
    <source>
        <dbReference type="ARBA" id="ARBA00022816"/>
    </source>
</evidence>
<organismHost>
    <name type="scientific">Pan troglodytes</name>
    <name type="common">Chimpanzee</name>
    <dbReference type="NCBI Taxonomy" id="9598"/>
</organismHost>
<dbReference type="GO" id="GO:0003723">
    <property type="term" value="F:RNA binding"/>
    <property type="evidence" value="ECO:0007669"/>
    <property type="project" value="UniProtKB-KW"/>
</dbReference>
<dbReference type="Pfam" id="PF00424">
    <property type="entry name" value="REV"/>
    <property type="match status" value="1"/>
</dbReference>
<evidence type="ECO:0000313" key="11">
    <source>
        <dbReference type="Proteomes" id="UP000258655"/>
    </source>
</evidence>
<accession>A4UDF8</accession>
<keyword evidence="4 8" id="KW-0509">mRNA transport</keyword>
<dbReference type="Gene3D" id="6.10.140.630">
    <property type="match status" value="1"/>
</dbReference>
<dbReference type="InterPro" id="IPR000625">
    <property type="entry name" value="REV_protein"/>
</dbReference>
<proteinExistence type="predicted"/>
<feature type="compositionally biased region" description="Basic residues" evidence="9">
    <location>
        <begin position="45"/>
        <end position="56"/>
    </location>
</feature>
<keyword evidence="5 8" id="KW-0694">RNA-binding</keyword>
<keyword evidence="6 8" id="KW-1035">Host cytoplasm</keyword>
<comment type="function">
    <text evidence="8">Escorts unspliced or incompletely spliced viral pre-mRNAs (late transcripts) out of the nucleus of infected cells. These pre-mRNAs carry a recognition sequence called Rev responsive element (RRE) located in the env gene, that is not present in fully spliced viral mRNAs (early transcripts). This function is essential since most viral proteins are translated from unspliced or partially spliced pre-mRNAs which cannot exit the nucleus by the pathway used by fully processed cellular mRNAs.</text>
</comment>
<evidence type="ECO:0000256" key="3">
    <source>
        <dbReference type="ARBA" id="ARBA00022562"/>
    </source>
</evidence>
<feature type="region of interest" description="Disordered" evidence="9">
    <location>
        <begin position="31"/>
        <end position="56"/>
    </location>
</feature>
<dbReference type="Proteomes" id="UP000258655">
    <property type="component" value="Segment"/>
</dbReference>
<evidence type="ECO:0000256" key="1">
    <source>
        <dbReference type="ARBA" id="ARBA00020269"/>
    </source>
</evidence>
<evidence type="ECO:0000256" key="7">
    <source>
        <dbReference type="ARBA" id="ARBA00031496"/>
    </source>
</evidence>
<dbReference type="EMBL" id="EF070329">
    <property type="protein sequence ID" value="ABO61041.1"/>
    <property type="molecule type" value="Genomic_DNA"/>
</dbReference>
<evidence type="ECO:0000256" key="9">
    <source>
        <dbReference type="SAM" id="MobiDB-lite"/>
    </source>
</evidence>
<dbReference type="GO" id="GO:0003700">
    <property type="term" value="F:DNA-binding transcription factor activity"/>
    <property type="evidence" value="ECO:0007669"/>
    <property type="project" value="InterPro"/>
</dbReference>
<evidence type="ECO:0000256" key="6">
    <source>
        <dbReference type="ARBA" id="ARBA00023200"/>
    </source>
</evidence>
<gene>
    <name evidence="8 10" type="primary">rev</name>
</gene>
<dbReference type="GO" id="GO:0051028">
    <property type="term" value="P:mRNA transport"/>
    <property type="evidence" value="ECO:0007669"/>
    <property type="project" value="UniProtKB-KW"/>
</dbReference>